<protein>
    <submittedName>
        <fullName evidence="2">AAA ATPase domain-containing protein</fullName>
    </submittedName>
</protein>
<dbReference type="Gene3D" id="3.40.50.300">
    <property type="entry name" value="P-loop containing nucleotide triphosphate hydrolases"/>
    <property type="match status" value="1"/>
</dbReference>
<accession>A0A1M5BFX4</accession>
<sequence>MVDTVKQLRIFIASPGDCILEREAVRRVCNEDHTILTICRANHISLDVFGWEDVCSNIGRPQSIINVAVEKFNPDWFVFIFWHRFGSDAGLGMTGTEEEWNLARQLNEKGGGHPRVSIFFNKKSAPPHEQDDYQLEALRRFREAIFNEYQALACFFDGTRDFEKKFQAHLTDILLNLGGGHREITIDRLRQELLLASNVLLNYQRTLMDGRQIERLEFTELLQRIEESEHSTTLVLGSPGSGKSSLLSTLAHHLKEKGMPVLAIKADTLSTDVNTVEDLRKVLDLSLDVRDGVLALAEREKVVVIIDQLDAVSELLDRKSGRLNVLLNLIHNLSGQKSVHIIASSREFECRHDVRLNSVNAEKVTLELPAWGQIASILEQAGHETNGMSDELKELLRTPLHLKIFLDVAKPGVVFHSLHALLEELWEQRVLAPHVPQDSLSLLNDLAMRMAEEESLWLPLTCADGHLEARRFLEQNDILVRGQSGLTIGFRHQTYYDYTLTRAFASGSISLADYVFQRQDGLFVRPTFLSCLHYLRATALSEYHKQVQIFFETGLRPHLFSLLVEFLGSQKSPDDVEAYFMLPLLKSDTEGPKVLGAVAGSPGWFNRLRGYEGLESWMSKPIEHASHCVPFLAAAAGFAGMDVFYLIKEYWFNDATYDPLALNVLLDFKDWDLHTILVAEKLVNRSELWTAGMLVERIAEINPELAPRVLRARLDGKLAKAIEEFESQRAEMKTPLQENEHYLIRALHRNDALEKLLESRMDYINLESLAEEVPKSFLQWIWPWFLNVINRVALAEHEFVLQYRSDSATNGRFEREHEKTVVTGLLVAIKKLAETDVQAFLQFFNDNVSSDLLIVHRFLARGLVQIGAIEPQKVLEYLLGDPRRLCLGDYSDCHRDTKQLIAAAFPHLSQGDRLRLEEAVLSFNRYKTVVPEWDAEDRRRRIIWNRQHRLRLLRAFPEEYLSLRTRQVKAEEERAFPRLADCDGGVSGGWIGPRLKADEMAKASDGELMNLFNQLPDGTQWDNPKRRWEDFSRSGGSVQQSREFRELAKIDPHRAVRLIASLEPGRHETYAGAGLEGLAESGLPLNELTTLVENLDKRGFSSGHFREGAASAFEKLAGRENGLPEEVLSLLEKWLVEHPEPDWHEMNEPKEEKAKEIKGSILFGTGGLFFLPHGRGTMLRAITAGYLERQPPDYNNWARIVKSRLRYEKHPNVWALTMMHMPVLFNGDPEEATRMYDAVIRTCPQVLEKQVAFYSIARVMPWCRPNEILHEWLDKIKGSSDLNRQAYGEMLFLYHCHYRESWSSNLIMSILSEGDDENVLLGLACGASHLWHELKSRTMAREILCRLASHHDKSIQHAVADVFRCNRDHFQLNSDIKKVIQAVSGHRPVLLEAATDLVELLLDYTGIEPELVSEVCQEVIRAGGSDIGNVSTSLALLAEPLTNIALTLHRHLGYREVGLRMFEELISLNVRETRAAIDILDRKPVKTLTSPLRPRQHRKIRS</sequence>
<reference evidence="3" key="1">
    <citation type="submission" date="2016-11" db="EMBL/GenBank/DDBJ databases">
        <authorList>
            <person name="Varghese N."/>
            <person name="Submissions S."/>
        </authorList>
    </citation>
    <scope>NUCLEOTIDE SEQUENCE [LARGE SCALE GENOMIC DNA]</scope>
    <source>
        <strain evidence="3">DSM 12395</strain>
    </source>
</reference>
<name>A0A1M5BFX4_9FIRM</name>
<keyword evidence="3" id="KW-1185">Reference proteome</keyword>
<dbReference type="SMART" id="SM00382">
    <property type="entry name" value="AAA"/>
    <property type="match status" value="1"/>
</dbReference>
<dbReference type="InterPro" id="IPR003959">
    <property type="entry name" value="ATPase_AAA_core"/>
</dbReference>
<dbReference type="SUPFAM" id="SSF52540">
    <property type="entry name" value="P-loop containing nucleoside triphosphate hydrolases"/>
    <property type="match status" value="1"/>
</dbReference>
<evidence type="ECO:0000313" key="2">
    <source>
        <dbReference type="EMBL" id="SHF41349.1"/>
    </source>
</evidence>
<dbReference type="CDD" id="cd00009">
    <property type="entry name" value="AAA"/>
    <property type="match status" value="1"/>
</dbReference>
<proteinExistence type="predicted"/>
<dbReference type="Proteomes" id="UP000184148">
    <property type="component" value="Unassembled WGS sequence"/>
</dbReference>
<gene>
    <name evidence="2" type="ORF">SAMN02745133_02585</name>
</gene>
<organism evidence="2 3">
    <name type="scientific">Desulforamulus putei DSM 12395</name>
    <dbReference type="NCBI Taxonomy" id="1121429"/>
    <lineage>
        <taxon>Bacteria</taxon>
        <taxon>Bacillati</taxon>
        <taxon>Bacillota</taxon>
        <taxon>Clostridia</taxon>
        <taxon>Eubacteriales</taxon>
        <taxon>Peptococcaceae</taxon>
        <taxon>Desulforamulus</taxon>
    </lineage>
</organism>
<dbReference type="Pfam" id="PF00004">
    <property type="entry name" value="AAA"/>
    <property type="match status" value="1"/>
</dbReference>
<feature type="domain" description="AAA+ ATPase" evidence="1">
    <location>
        <begin position="229"/>
        <end position="365"/>
    </location>
</feature>
<dbReference type="InterPro" id="IPR003593">
    <property type="entry name" value="AAA+_ATPase"/>
</dbReference>
<dbReference type="RefSeq" id="WP_073239795.1">
    <property type="nucleotide sequence ID" value="NZ_FQUY01000022.1"/>
</dbReference>
<dbReference type="OrthoDB" id="9784936at2"/>
<evidence type="ECO:0000313" key="3">
    <source>
        <dbReference type="Proteomes" id="UP000184148"/>
    </source>
</evidence>
<dbReference type="InterPro" id="IPR027417">
    <property type="entry name" value="P-loop_NTPase"/>
</dbReference>
<dbReference type="STRING" id="1121429.SAMN02745133_02585"/>
<evidence type="ECO:0000259" key="1">
    <source>
        <dbReference type="SMART" id="SM00382"/>
    </source>
</evidence>
<dbReference type="EMBL" id="FQUY01000022">
    <property type="protein sequence ID" value="SHF41349.1"/>
    <property type="molecule type" value="Genomic_DNA"/>
</dbReference>